<dbReference type="Proteomes" id="UP000664417">
    <property type="component" value="Unassembled WGS sequence"/>
</dbReference>
<evidence type="ECO:0000313" key="4">
    <source>
        <dbReference type="Proteomes" id="UP000664417"/>
    </source>
</evidence>
<sequence>MKYVASVFALIGFCYFSFAQDVHLKDYDGYVAGDGDWGAALDVALSDAGPTGTVLLDRTIFIHSWETTTTSVRLAAAPGTAPIIETNGLVIHATGDIELTGIEVQGATTAEEVPTLVVFRGAARVKLENCVIRDAQEGLMGLNIHGTYEFRNTNFLNSGLARRMRWNPILKKHKPSGTALGIASGTGGELVNCHFTNIWGIGLWLNENDTQRLFVDNMHVENIEYGGGIYMEGDHASVLNNTRNVTVTNSSFSGYSINGIRVNGSNHVLTGNEFYGDGTAAIKSHYLRDSRISGNQIFPENGGGIELVAYPAAGHGIEGVLVLGNTITKTGSGIILNTKGGTYRDVRVMSNRINDSRDWAIVAWSASPTSNNQFIYNRLSNQGGRPFGFSAMNIQSQQAPVISHNQILGEAGSGNYGHVTLTNCTAPKMTGNSLVAPDCINRTKGGFVFFGTTSIELESTNFQEINVPGYKLDAGSTISGVNGSTFKFGTCHW</sequence>
<feature type="signal peptide" evidence="1">
    <location>
        <begin position="1"/>
        <end position="19"/>
    </location>
</feature>
<proteinExistence type="predicted"/>
<dbReference type="InterPro" id="IPR012334">
    <property type="entry name" value="Pectin_lyas_fold"/>
</dbReference>
<evidence type="ECO:0000256" key="1">
    <source>
        <dbReference type="SAM" id="SignalP"/>
    </source>
</evidence>
<dbReference type="SUPFAM" id="SSF51126">
    <property type="entry name" value="Pectin lyase-like"/>
    <property type="match status" value="2"/>
</dbReference>
<evidence type="ECO:0000313" key="3">
    <source>
        <dbReference type="EMBL" id="MBO1319366.1"/>
    </source>
</evidence>
<dbReference type="InterPro" id="IPR039448">
    <property type="entry name" value="Beta_helix"/>
</dbReference>
<dbReference type="Gene3D" id="2.160.20.10">
    <property type="entry name" value="Single-stranded right-handed beta-helix, Pectin lyase-like"/>
    <property type="match status" value="1"/>
</dbReference>
<dbReference type="RefSeq" id="WP_207859187.1">
    <property type="nucleotide sequence ID" value="NZ_JAFREP010000010.1"/>
</dbReference>
<dbReference type="SMART" id="SM00710">
    <property type="entry name" value="PbH1"/>
    <property type="match status" value="8"/>
</dbReference>
<protein>
    <submittedName>
        <fullName evidence="3">Right-handed parallel beta-helix repeat-containing protein</fullName>
    </submittedName>
</protein>
<evidence type="ECO:0000259" key="2">
    <source>
        <dbReference type="Pfam" id="PF13229"/>
    </source>
</evidence>
<feature type="domain" description="Right handed beta helix" evidence="2">
    <location>
        <begin position="239"/>
        <end position="386"/>
    </location>
</feature>
<dbReference type="AlphaFoldDB" id="A0A8J7Q6Y5"/>
<reference evidence="3" key="1">
    <citation type="submission" date="2021-03" db="EMBL/GenBank/DDBJ databases">
        <authorList>
            <person name="Wang G."/>
        </authorList>
    </citation>
    <scope>NUCLEOTIDE SEQUENCE</scope>
    <source>
        <strain evidence="3">KCTC 12899</strain>
    </source>
</reference>
<feature type="chain" id="PRO_5035286205" evidence="1">
    <location>
        <begin position="20"/>
        <end position="493"/>
    </location>
</feature>
<organism evidence="3 4">
    <name type="scientific">Acanthopleuribacter pedis</name>
    <dbReference type="NCBI Taxonomy" id="442870"/>
    <lineage>
        <taxon>Bacteria</taxon>
        <taxon>Pseudomonadati</taxon>
        <taxon>Acidobacteriota</taxon>
        <taxon>Holophagae</taxon>
        <taxon>Acanthopleuribacterales</taxon>
        <taxon>Acanthopleuribacteraceae</taxon>
        <taxon>Acanthopleuribacter</taxon>
    </lineage>
</organism>
<dbReference type="Pfam" id="PF13229">
    <property type="entry name" value="Beta_helix"/>
    <property type="match status" value="1"/>
</dbReference>
<dbReference type="EMBL" id="JAFREP010000010">
    <property type="protein sequence ID" value="MBO1319366.1"/>
    <property type="molecule type" value="Genomic_DNA"/>
</dbReference>
<accession>A0A8J7Q6Y5</accession>
<dbReference type="InterPro" id="IPR006626">
    <property type="entry name" value="PbH1"/>
</dbReference>
<dbReference type="InterPro" id="IPR011050">
    <property type="entry name" value="Pectin_lyase_fold/virulence"/>
</dbReference>
<keyword evidence="1" id="KW-0732">Signal</keyword>
<gene>
    <name evidence="3" type="ORF">J3U88_12910</name>
</gene>
<comment type="caution">
    <text evidence="3">The sequence shown here is derived from an EMBL/GenBank/DDBJ whole genome shotgun (WGS) entry which is preliminary data.</text>
</comment>
<keyword evidence="4" id="KW-1185">Reference proteome</keyword>
<name>A0A8J7Q6Y5_9BACT</name>